<protein>
    <recommendedName>
        <fullName evidence="1">CLASP N-terminal domain-containing protein</fullName>
    </recommendedName>
</protein>
<dbReference type="OMA" id="HPETIHT"/>
<accession>A7T7I0</accession>
<feature type="non-terminal residue" evidence="2">
    <location>
        <position position="1"/>
    </location>
</feature>
<proteinExistence type="predicted"/>
<gene>
    <name evidence="2" type="ORF">NEMVEDRAFT_v1g3739</name>
</gene>
<dbReference type="Gene3D" id="1.25.10.10">
    <property type="entry name" value="Leucine-rich Repeat Variant"/>
    <property type="match status" value="1"/>
</dbReference>
<evidence type="ECO:0000313" key="3">
    <source>
        <dbReference type="Proteomes" id="UP000001593"/>
    </source>
</evidence>
<evidence type="ECO:0000259" key="1">
    <source>
        <dbReference type="Pfam" id="PF12348"/>
    </source>
</evidence>
<feature type="domain" description="CLASP N-terminal" evidence="1">
    <location>
        <begin position="18"/>
        <end position="172"/>
    </location>
</feature>
<dbReference type="Proteomes" id="UP000001593">
    <property type="component" value="Unassembled WGS sequence"/>
</dbReference>
<dbReference type="PANTHER" id="PTHR21567:SF87">
    <property type="entry name" value="CRESCERIN-LIKE PROTEIN CHE-12"/>
    <property type="match status" value="1"/>
</dbReference>
<dbReference type="Pfam" id="PF12348">
    <property type="entry name" value="CLASP_N"/>
    <property type="match status" value="1"/>
</dbReference>
<dbReference type="InterPro" id="IPR024395">
    <property type="entry name" value="CLASP_N_dom"/>
</dbReference>
<name>A7T7I0_NEMVE</name>
<dbReference type="InterPro" id="IPR016024">
    <property type="entry name" value="ARM-type_fold"/>
</dbReference>
<dbReference type="EMBL" id="DS472078">
    <property type="protein sequence ID" value="EDO28071.1"/>
    <property type="molecule type" value="Genomic_DNA"/>
</dbReference>
<dbReference type="InParanoid" id="A7T7I0"/>
<reference evidence="2 3" key="1">
    <citation type="journal article" date="2007" name="Science">
        <title>Sea anemone genome reveals ancestral eumetazoan gene repertoire and genomic organization.</title>
        <authorList>
            <person name="Putnam N.H."/>
            <person name="Srivastava M."/>
            <person name="Hellsten U."/>
            <person name="Dirks B."/>
            <person name="Chapman J."/>
            <person name="Salamov A."/>
            <person name="Terry A."/>
            <person name="Shapiro H."/>
            <person name="Lindquist E."/>
            <person name="Kapitonov V.V."/>
            <person name="Jurka J."/>
            <person name="Genikhovich G."/>
            <person name="Grigoriev I.V."/>
            <person name="Lucas S.M."/>
            <person name="Steele R.E."/>
            <person name="Finnerty J.R."/>
            <person name="Technau U."/>
            <person name="Martindale M.Q."/>
            <person name="Rokhsar D.S."/>
        </authorList>
    </citation>
    <scope>NUCLEOTIDE SEQUENCE [LARGE SCALE GENOMIC DNA]</scope>
    <source>
        <strain evidence="3">CH2 X CH6</strain>
    </source>
</reference>
<dbReference type="AlphaFoldDB" id="A7T7I0"/>
<dbReference type="PhylomeDB" id="A7T7I0"/>
<dbReference type="STRING" id="45351.A7T7I0"/>
<dbReference type="PANTHER" id="PTHR21567">
    <property type="entry name" value="CLASP"/>
    <property type="match status" value="1"/>
</dbReference>
<evidence type="ECO:0000313" key="2">
    <source>
        <dbReference type="EMBL" id="EDO28071.1"/>
    </source>
</evidence>
<keyword evidence="3" id="KW-1185">Reference proteome</keyword>
<dbReference type="InterPro" id="IPR011989">
    <property type="entry name" value="ARM-like"/>
</dbReference>
<feature type="non-terminal residue" evidence="2">
    <location>
        <position position="194"/>
    </location>
</feature>
<dbReference type="eggNOG" id="KOG2933">
    <property type="taxonomic scope" value="Eukaryota"/>
</dbReference>
<dbReference type="SUPFAM" id="SSF48371">
    <property type="entry name" value="ARM repeat"/>
    <property type="match status" value="1"/>
</dbReference>
<dbReference type="HOGENOM" id="CLU_112597_0_0_1"/>
<organism evidence="2 3">
    <name type="scientific">Nematostella vectensis</name>
    <name type="common">Starlet sea anemone</name>
    <dbReference type="NCBI Taxonomy" id="45351"/>
    <lineage>
        <taxon>Eukaryota</taxon>
        <taxon>Metazoa</taxon>
        <taxon>Cnidaria</taxon>
        <taxon>Anthozoa</taxon>
        <taxon>Hexacorallia</taxon>
        <taxon>Actiniaria</taxon>
        <taxon>Edwardsiidae</taxon>
        <taxon>Nematostella</taxon>
    </lineage>
</organism>
<sequence length="194" mass="21235">EVKCEGLQCVRRLAKPHPDTLVPQLHTLLLAVGPEAKNLRSQVSRAAICCLTDMFVCLGRNMDTDLEYTSKILLTKSGETSGFIRDEVEKCLLAMISNVTATRALLAVTSTGCGHRNVAIRKTAAQFLSILAERIGANRLMSGAKDVTDRILPAAAQFATDGGSETRYYGRKILYGIYDHPEFDKLLTKHVPAN</sequence>